<organism evidence="2">
    <name type="scientific">marine metagenome</name>
    <dbReference type="NCBI Taxonomy" id="408172"/>
    <lineage>
        <taxon>unclassified sequences</taxon>
        <taxon>metagenomes</taxon>
        <taxon>ecological metagenomes</taxon>
    </lineage>
</organism>
<proteinExistence type="predicted"/>
<accession>A0A381Z6F7</accession>
<evidence type="ECO:0000256" key="1">
    <source>
        <dbReference type="SAM" id="Coils"/>
    </source>
</evidence>
<sequence length="148" mass="16818">MAWRDSLAELKEELANIRAERLSQASDEDAEIEKEREELSRLADSLRVSELLSDMNRTLLDGQGTVEKIVSWEADEEDEDGPMAEEEEDADVIALILTWEERGERELAIDLGVADEGVYVQINGIEIRAEREAMEPALLQAFREELEL</sequence>
<dbReference type="EMBL" id="UINC01020147">
    <property type="protein sequence ID" value="SVA84876.1"/>
    <property type="molecule type" value="Genomic_DNA"/>
</dbReference>
<dbReference type="AlphaFoldDB" id="A0A381Z6F7"/>
<gene>
    <name evidence="2" type="ORF">METZ01_LOCUS137730</name>
</gene>
<evidence type="ECO:0000313" key="2">
    <source>
        <dbReference type="EMBL" id="SVA84876.1"/>
    </source>
</evidence>
<name>A0A381Z6F7_9ZZZZ</name>
<reference evidence="2" key="1">
    <citation type="submission" date="2018-05" db="EMBL/GenBank/DDBJ databases">
        <authorList>
            <person name="Lanie J.A."/>
            <person name="Ng W.-L."/>
            <person name="Kazmierczak K.M."/>
            <person name="Andrzejewski T.M."/>
            <person name="Davidsen T.M."/>
            <person name="Wayne K.J."/>
            <person name="Tettelin H."/>
            <person name="Glass J.I."/>
            <person name="Rusch D."/>
            <person name="Podicherti R."/>
            <person name="Tsui H.-C.T."/>
            <person name="Winkler M.E."/>
        </authorList>
    </citation>
    <scope>NUCLEOTIDE SEQUENCE</scope>
</reference>
<protein>
    <submittedName>
        <fullName evidence="2">Uncharacterized protein</fullName>
    </submittedName>
</protein>
<feature type="coiled-coil region" evidence="1">
    <location>
        <begin position="7"/>
        <end position="45"/>
    </location>
</feature>
<keyword evidence="1" id="KW-0175">Coiled coil</keyword>